<evidence type="ECO:0000256" key="3">
    <source>
        <dbReference type="ARBA" id="ARBA00022475"/>
    </source>
</evidence>
<dbReference type="Pfam" id="PF00560">
    <property type="entry name" value="LRR_1"/>
    <property type="match status" value="5"/>
</dbReference>
<dbReference type="GO" id="GO:0005886">
    <property type="term" value="C:plasma membrane"/>
    <property type="evidence" value="ECO:0007669"/>
    <property type="project" value="UniProtKB-SubCell"/>
</dbReference>
<dbReference type="PANTHER" id="PTHR48061:SF38">
    <property type="entry name" value="SERINE_THREONINE-PROTEIN KINASE BRI1"/>
    <property type="match status" value="1"/>
</dbReference>
<evidence type="ECO:0000256" key="7">
    <source>
        <dbReference type="ARBA" id="ARBA00022737"/>
    </source>
</evidence>
<evidence type="ECO:0000256" key="1">
    <source>
        <dbReference type="ARBA" id="ARBA00004251"/>
    </source>
</evidence>
<accession>M1DF79</accession>
<reference evidence="13" key="1">
    <citation type="journal article" date="2011" name="Nature">
        <title>Genome sequence and analysis of the tuber crop potato.</title>
        <authorList>
            <consortium name="The Potato Genome Sequencing Consortium"/>
        </authorList>
    </citation>
    <scope>NUCLEOTIDE SEQUENCE [LARGE SCALE GENOMIC DNA]</scope>
    <source>
        <strain evidence="13">cv. DM1-3 516 R44</strain>
    </source>
</reference>
<feature type="domain" description="F-box/LRR-repeat protein 15/At3g58940/PEG3-like LRR" evidence="11">
    <location>
        <begin position="28"/>
        <end position="154"/>
    </location>
</feature>
<organism evidence="12 13">
    <name type="scientific">Solanum tuberosum</name>
    <name type="common">Potato</name>
    <dbReference type="NCBI Taxonomy" id="4113"/>
    <lineage>
        <taxon>Eukaryota</taxon>
        <taxon>Viridiplantae</taxon>
        <taxon>Streptophyta</taxon>
        <taxon>Embryophyta</taxon>
        <taxon>Tracheophyta</taxon>
        <taxon>Spermatophyta</taxon>
        <taxon>Magnoliopsida</taxon>
        <taxon>eudicotyledons</taxon>
        <taxon>Gunneridae</taxon>
        <taxon>Pentapetalae</taxon>
        <taxon>asterids</taxon>
        <taxon>lamiids</taxon>
        <taxon>Solanales</taxon>
        <taxon>Solanaceae</taxon>
        <taxon>Solanoideae</taxon>
        <taxon>Solaneae</taxon>
        <taxon>Solanum</taxon>
    </lineage>
</organism>
<proteinExistence type="inferred from homology"/>
<dbReference type="InterPro" id="IPR046956">
    <property type="entry name" value="RLP23-like"/>
</dbReference>
<dbReference type="OMA" id="MMNIDSE"/>
<evidence type="ECO:0000259" key="11">
    <source>
        <dbReference type="Pfam" id="PF24758"/>
    </source>
</evidence>
<dbReference type="SUPFAM" id="SSF52047">
    <property type="entry name" value="RNI-like"/>
    <property type="match status" value="2"/>
</dbReference>
<keyword evidence="6" id="KW-0732">Signal</keyword>
<dbReference type="HOGENOM" id="CLU_000288_18_22_1"/>
<dbReference type="eggNOG" id="KOG0619">
    <property type="taxonomic scope" value="Eukaryota"/>
</dbReference>
<dbReference type="STRING" id="4113.M1DF79"/>
<keyword evidence="3" id="KW-1003">Cell membrane</keyword>
<dbReference type="GO" id="GO:0051707">
    <property type="term" value="P:response to other organism"/>
    <property type="evidence" value="ECO:0007669"/>
    <property type="project" value="UniProtKB-ARBA"/>
</dbReference>
<keyword evidence="10" id="KW-0325">Glycoprotein</keyword>
<evidence type="ECO:0000256" key="5">
    <source>
        <dbReference type="ARBA" id="ARBA00022692"/>
    </source>
</evidence>
<dbReference type="InParanoid" id="M1DF79"/>
<dbReference type="InterPro" id="IPR055411">
    <property type="entry name" value="LRR_FXL15/At3g58940/PEG3-like"/>
</dbReference>
<dbReference type="Gene3D" id="3.80.10.10">
    <property type="entry name" value="Ribonuclease Inhibitor"/>
    <property type="match status" value="4"/>
</dbReference>
<evidence type="ECO:0000256" key="8">
    <source>
        <dbReference type="ARBA" id="ARBA00022989"/>
    </source>
</evidence>
<dbReference type="SMART" id="SM00369">
    <property type="entry name" value="LRR_TYP"/>
    <property type="match status" value="5"/>
</dbReference>
<evidence type="ECO:0000313" key="12">
    <source>
        <dbReference type="EnsemblPlants" id="PGSC0003DMT400088091"/>
    </source>
</evidence>
<keyword evidence="7" id="KW-0677">Repeat</keyword>
<sequence>MLTGHVIGLDLSCSLLLGTIHPNSSLFQLHHLRTLNLAYNNFYSSSIPHNIGRLRNLRYLNLSQSFFEGEIPTEISYLSNLVSLELFCYGCELDERTFETILHNFTNLEVVSLLGVNISSSIPVNISSSSLRYVDLGHTNLRGVITESFFLLPELENLKLNGNDLLKGVLPKIHPSNTLLELDISYTGISGELPDSIGTLSSLNLLNMYRCQFSGSIPESIGNLTQMRKLNFGNNHFTGHIPSTISKLKHLTFLGLSSNSFSGEVPDIFSNLQELRTLYLRNNSFVGSFPSTIVSLTHLQDLELSSNSLSGQLPINVSMLQKLTILDLSYNSLNGTIPSSVFGLPLLSSLLLQHNQFSGLDDELKTNPTLAHLGLSHNQLSGSLLQSLSNLTNLSMLDLSSSNITVHVGKQITFPGLEVLRLSSCELKDFPHFLRNVKTLWLLDISNNKIRGQIPKLV</sequence>
<dbReference type="Pfam" id="PF13855">
    <property type="entry name" value="LRR_8"/>
    <property type="match status" value="1"/>
</dbReference>
<dbReference type="PANTHER" id="PTHR48061">
    <property type="entry name" value="LEUCINE-RICH REPEAT RECEPTOR PROTEIN KINASE EMS1-LIKE-RELATED"/>
    <property type="match status" value="1"/>
</dbReference>
<comment type="subcellular location">
    <subcellularLocation>
        <location evidence="1">Cell membrane</location>
        <topology evidence="1">Single-pass type I membrane protein</topology>
    </subcellularLocation>
</comment>
<evidence type="ECO:0000256" key="6">
    <source>
        <dbReference type="ARBA" id="ARBA00022729"/>
    </source>
</evidence>
<keyword evidence="5" id="KW-0812">Transmembrane</keyword>
<dbReference type="PRINTS" id="PR00019">
    <property type="entry name" value="LEURICHRPT"/>
</dbReference>
<evidence type="ECO:0000256" key="2">
    <source>
        <dbReference type="ARBA" id="ARBA00009592"/>
    </source>
</evidence>
<comment type="similarity">
    <text evidence="2">Belongs to the RLP family.</text>
</comment>
<dbReference type="FunFam" id="3.80.10.10:FF:000095">
    <property type="entry name" value="LRR receptor-like serine/threonine-protein kinase GSO1"/>
    <property type="match status" value="1"/>
</dbReference>
<dbReference type="InterPro" id="IPR032675">
    <property type="entry name" value="LRR_dom_sf"/>
</dbReference>
<evidence type="ECO:0000313" key="13">
    <source>
        <dbReference type="Proteomes" id="UP000011115"/>
    </source>
</evidence>
<keyword evidence="8" id="KW-1133">Transmembrane helix</keyword>
<dbReference type="AlphaFoldDB" id="M1DF79"/>
<dbReference type="InterPro" id="IPR001611">
    <property type="entry name" value="Leu-rich_rpt"/>
</dbReference>
<dbReference type="Gramene" id="PGSC0003DMT400088091">
    <property type="protein sequence ID" value="PGSC0003DMT400088091"/>
    <property type="gene ID" value="PGSC0003DMG400037662"/>
</dbReference>
<keyword evidence="9" id="KW-0472">Membrane</keyword>
<dbReference type="InterPro" id="IPR003591">
    <property type="entry name" value="Leu-rich_rpt_typical-subtyp"/>
</dbReference>
<evidence type="ECO:0000256" key="4">
    <source>
        <dbReference type="ARBA" id="ARBA00022614"/>
    </source>
</evidence>
<dbReference type="PaxDb" id="4113-PGSC0003DMT400088091"/>
<keyword evidence="13" id="KW-1185">Reference proteome</keyword>
<evidence type="ECO:0000256" key="10">
    <source>
        <dbReference type="ARBA" id="ARBA00023180"/>
    </source>
</evidence>
<dbReference type="Proteomes" id="UP000011115">
    <property type="component" value="Unassembled WGS sequence"/>
</dbReference>
<evidence type="ECO:0000256" key="9">
    <source>
        <dbReference type="ARBA" id="ARBA00023136"/>
    </source>
</evidence>
<dbReference type="EnsemblPlants" id="PGSC0003DMT400088091">
    <property type="protein sequence ID" value="PGSC0003DMT400088091"/>
    <property type="gene ID" value="PGSC0003DMG400037662"/>
</dbReference>
<protein>
    <recommendedName>
        <fullName evidence="11">F-box/LRR-repeat protein 15/At3g58940/PEG3-like LRR domain-containing protein</fullName>
    </recommendedName>
</protein>
<keyword evidence="4" id="KW-0433">Leucine-rich repeat</keyword>
<dbReference type="GO" id="GO:0006952">
    <property type="term" value="P:defense response"/>
    <property type="evidence" value="ECO:0007669"/>
    <property type="project" value="UniProtKB-ARBA"/>
</dbReference>
<reference evidence="12" key="2">
    <citation type="submission" date="2015-06" db="UniProtKB">
        <authorList>
            <consortium name="EnsemblPlants"/>
        </authorList>
    </citation>
    <scope>IDENTIFICATION</scope>
    <source>
        <strain evidence="12">DM1-3 516 R44</strain>
    </source>
</reference>
<dbReference type="Pfam" id="PF24758">
    <property type="entry name" value="LRR_At5g56370"/>
    <property type="match status" value="1"/>
</dbReference>
<name>M1DF79_SOLTU</name>